<reference evidence="6" key="1">
    <citation type="submission" date="2025-08" db="UniProtKB">
        <authorList>
            <consortium name="RefSeq"/>
        </authorList>
    </citation>
    <scope>IDENTIFICATION</scope>
</reference>
<dbReference type="RefSeq" id="XP_029119877.1">
    <property type="nucleotide sequence ID" value="XM_029264044.1"/>
</dbReference>
<evidence type="ECO:0000256" key="1">
    <source>
        <dbReference type="ARBA" id="ARBA00023157"/>
    </source>
</evidence>
<dbReference type="CDD" id="cd00054">
    <property type="entry name" value="EGF_CA"/>
    <property type="match status" value="1"/>
</dbReference>
<keyword evidence="5" id="KW-1185">Reference proteome</keyword>
<feature type="domain" description="EGF-like" evidence="4">
    <location>
        <begin position="307"/>
        <end position="341"/>
    </location>
</feature>
<evidence type="ECO:0000256" key="3">
    <source>
        <dbReference type="SAM" id="SignalP"/>
    </source>
</evidence>
<evidence type="ECO:0000256" key="2">
    <source>
        <dbReference type="PROSITE-ProRule" id="PRU00076"/>
    </source>
</evidence>
<evidence type="ECO:0000313" key="6">
    <source>
        <dbReference type="RefSeq" id="XP_029119877.1"/>
    </source>
</evidence>
<dbReference type="SMART" id="SM00181">
    <property type="entry name" value="EGF"/>
    <property type="match status" value="2"/>
</dbReference>
<dbReference type="InterPro" id="IPR000742">
    <property type="entry name" value="EGF"/>
</dbReference>
<evidence type="ECO:0000313" key="5">
    <source>
        <dbReference type="Proteomes" id="UP000504607"/>
    </source>
</evidence>
<dbReference type="SMART" id="SM00179">
    <property type="entry name" value="EGF_CA"/>
    <property type="match status" value="1"/>
</dbReference>
<evidence type="ECO:0000259" key="4">
    <source>
        <dbReference type="PROSITE" id="PS50026"/>
    </source>
</evidence>
<feature type="disulfide bond" evidence="2">
    <location>
        <begin position="272"/>
        <end position="289"/>
    </location>
</feature>
<keyword evidence="3" id="KW-0732">Signal</keyword>
<dbReference type="SUPFAM" id="SSF57196">
    <property type="entry name" value="EGF/Laminin"/>
    <property type="match status" value="1"/>
</dbReference>
<dbReference type="GO" id="GO:0005509">
    <property type="term" value="F:calcium ion binding"/>
    <property type="evidence" value="ECO:0007669"/>
    <property type="project" value="InterPro"/>
</dbReference>
<dbReference type="FunFam" id="2.10.25.10:FF:000628">
    <property type="entry name" value="Wall-associated receptor kinase 2"/>
    <property type="match status" value="1"/>
</dbReference>
<comment type="caution">
    <text evidence="2">Lacks conserved residue(s) required for the propagation of feature annotation.</text>
</comment>
<dbReference type="AlphaFoldDB" id="A0A8N4I8D9"/>
<dbReference type="PANTHER" id="PTHR33491">
    <property type="entry name" value="OSJNBA0016N04.9 PROTEIN"/>
    <property type="match status" value="1"/>
</dbReference>
<feature type="signal peptide" evidence="3">
    <location>
        <begin position="1"/>
        <end position="20"/>
    </location>
</feature>
<feature type="domain" description="EGF-like" evidence="4">
    <location>
        <begin position="257"/>
        <end position="306"/>
    </location>
</feature>
<sequence length="400" mass="43708">MLSQLLVILDLLLWMTPCSSSNQIDPSVLNTDSPQVRCKDIDVFYPFGYYSAALSGFELLCSTSESGNFSMLPLKSGTYRIKSISMEGEVSIYAGAIAGRCDDRKTMNRGLGLINLDGSPYTLSDRRNKLTAIGCDVMVLLRGSRGPGNLMSGCVSFCDTPGNVINGSCSGLGCCQAAIPKGIKSFDIEFKRIEDDLVFCSAGQRNGDNTSLRGHSSNLCSQAFLVDQEEFEFSQANLSSILPDETNHVVVLDWTIGNERCEEARRMPTYACKQNSQCYDSPSGVGYHCNCSTGYQGNPYIEDGCQDVDECSDQKTNPCAGHCINIPGNVSCICPSGTSGDGRKQGSGCKKIFHLELALGNIFQLSLVRFAQRWRMILLIIYRGNVLEKVMDIMIDCETH</sequence>
<proteinExistence type="predicted"/>
<organism evidence="5 6">
    <name type="scientific">Elaeis guineensis var. tenera</name>
    <name type="common">Oil palm</name>
    <dbReference type="NCBI Taxonomy" id="51953"/>
    <lineage>
        <taxon>Eukaryota</taxon>
        <taxon>Viridiplantae</taxon>
        <taxon>Streptophyta</taxon>
        <taxon>Embryophyta</taxon>
        <taxon>Tracheophyta</taxon>
        <taxon>Spermatophyta</taxon>
        <taxon>Magnoliopsida</taxon>
        <taxon>Liliopsida</taxon>
        <taxon>Arecaceae</taxon>
        <taxon>Arecoideae</taxon>
        <taxon>Cocoseae</taxon>
        <taxon>Elaeidinae</taxon>
        <taxon>Elaeis</taxon>
    </lineage>
</organism>
<keyword evidence="2" id="KW-0245">EGF-like domain</keyword>
<dbReference type="GeneID" id="105042601"/>
<accession>A0A8N4I8D9</accession>
<dbReference type="PROSITE" id="PS50026">
    <property type="entry name" value="EGF_3"/>
    <property type="match status" value="2"/>
</dbReference>
<keyword evidence="1 2" id="KW-1015">Disulfide bond</keyword>
<feature type="chain" id="PRO_5035432408" evidence="3">
    <location>
        <begin position="21"/>
        <end position="400"/>
    </location>
</feature>
<dbReference type="Gene3D" id="2.10.25.10">
    <property type="entry name" value="Laminin"/>
    <property type="match status" value="2"/>
</dbReference>
<gene>
    <name evidence="6" type="primary">LOC105042601</name>
</gene>
<dbReference type="OrthoDB" id="696254at2759"/>
<name>A0A8N4I8D9_ELAGV</name>
<protein>
    <submittedName>
        <fullName evidence="6">Wall-associated receptor kinase 3-like</fullName>
    </submittedName>
</protein>
<dbReference type="InterPro" id="IPR001881">
    <property type="entry name" value="EGF-like_Ca-bd_dom"/>
</dbReference>
<dbReference type="Proteomes" id="UP000504607">
    <property type="component" value="Chromosome 4"/>
</dbReference>
<dbReference type="KEGG" id="egu:105042601"/>